<keyword evidence="4" id="KW-0378">Hydrolase</keyword>
<dbReference type="InterPro" id="IPR017853">
    <property type="entry name" value="GH"/>
</dbReference>
<keyword evidence="4" id="KW-0326">Glycosidase</keyword>
<keyword evidence="3 4" id="KW-0624">Polysaccharide degradation</keyword>
<protein>
    <recommendedName>
        <fullName evidence="4">Beta-amylase</fullName>
        <ecNumber evidence="4">3.2.1.2</ecNumber>
    </recommendedName>
</protein>
<name>A0A7J7D555_TRIWF</name>
<sequence length="106" mass="11840">MSLHECGGKVGYVVNIPLPQWLLEVGETNPDIFYTDREGNRNKEYLTHGVDNQPPFGGRAAVEVAGIHWSYKADSPAAEITAGYYNLKDRDGYRPIAKMLSRNLQS</sequence>
<accession>A0A7J7D555</accession>
<dbReference type="GO" id="GO:0000272">
    <property type="term" value="P:polysaccharide catabolic process"/>
    <property type="evidence" value="ECO:0007669"/>
    <property type="project" value="UniProtKB-KW"/>
</dbReference>
<evidence type="ECO:0000313" key="6">
    <source>
        <dbReference type="Proteomes" id="UP000593562"/>
    </source>
</evidence>
<dbReference type="Gene3D" id="3.20.20.80">
    <property type="entry name" value="Glycosidases"/>
    <property type="match status" value="2"/>
</dbReference>
<evidence type="ECO:0000313" key="5">
    <source>
        <dbReference type="EMBL" id="KAF5741453.1"/>
    </source>
</evidence>
<dbReference type="PRINTS" id="PR00750">
    <property type="entry name" value="BETAAMYLASE"/>
</dbReference>
<comment type="caution">
    <text evidence="5">The sequence shown here is derived from an EMBL/GenBank/DDBJ whole genome shotgun (WGS) entry which is preliminary data.</text>
</comment>
<comment type="similarity">
    <text evidence="1 4">Belongs to the glycosyl hydrolase 14 family.</text>
</comment>
<dbReference type="EMBL" id="JAAARO010000010">
    <property type="protein sequence ID" value="KAF5741453.1"/>
    <property type="molecule type" value="Genomic_DNA"/>
</dbReference>
<dbReference type="PANTHER" id="PTHR31352:SF40">
    <property type="entry name" value="BETA-AMYLASE 6"/>
    <property type="match status" value="1"/>
</dbReference>
<reference evidence="5 6" key="1">
    <citation type="journal article" date="2020" name="Nat. Commun.">
        <title>Genome of Tripterygium wilfordii and identification of cytochrome P450 involved in triptolide biosynthesis.</title>
        <authorList>
            <person name="Tu L."/>
            <person name="Su P."/>
            <person name="Zhang Z."/>
            <person name="Gao L."/>
            <person name="Wang J."/>
            <person name="Hu T."/>
            <person name="Zhou J."/>
            <person name="Zhang Y."/>
            <person name="Zhao Y."/>
            <person name="Liu Y."/>
            <person name="Song Y."/>
            <person name="Tong Y."/>
            <person name="Lu Y."/>
            <person name="Yang J."/>
            <person name="Xu C."/>
            <person name="Jia M."/>
            <person name="Peters R.J."/>
            <person name="Huang L."/>
            <person name="Gao W."/>
        </authorList>
    </citation>
    <scope>NUCLEOTIDE SEQUENCE [LARGE SCALE GENOMIC DNA]</scope>
    <source>
        <strain evidence="6">cv. XIE 37</strain>
        <tissue evidence="5">Leaf</tissue>
    </source>
</reference>
<evidence type="ECO:0000256" key="3">
    <source>
        <dbReference type="ARBA" id="ARBA00023326"/>
    </source>
</evidence>
<proteinExistence type="inferred from homology"/>
<gene>
    <name evidence="5" type="ORF">HS088_TW10G00450</name>
</gene>
<dbReference type="PANTHER" id="PTHR31352">
    <property type="entry name" value="BETA-AMYLASE 1, CHLOROPLASTIC"/>
    <property type="match status" value="1"/>
</dbReference>
<dbReference type="AlphaFoldDB" id="A0A7J7D555"/>
<dbReference type="InParanoid" id="A0A7J7D555"/>
<organism evidence="5 6">
    <name type="scientific">Tripterygium wilfordii</name>
    <name type="common">Thunder God vine</name>
    <dbReference type="NCBI Taxonomy" id="458696"/>
    <lineage>
        <taxon>Eukaryota</taxon>
        <taxon>Viridiplantae</taxon>
        <taxon>Streptophyta</taxon>
        <taxon>Embryophyta</taxon>
        <taxon>Tracheophyta</taxon>
        <taxon>Spermatophyta</taxon>
        <taxon>Magnoliopsida</taxon>
        <taxon>eudicotyledons</taxon>
        <taxon>Gunneridae</taxon>
        <taxon>Pentapetalae</taxon>
        <taxon>rosids</taxon>
        <taxon>fabids</taxon>
        <taxon>Celastrales</taxon>
        <taxon>Celastraceae</taxon>
        <taxon>Tripterygium</taxon>
    </lineage>
</organism>
<dbReference type="SUPFAM" id="SSF51445">
    <property type="entry name" value="(Trans)glycosidases"/>
    <property type="match status" value="1"/>
</dbReference>
<dbReference type="Pfam" id="PF01373">
    <property type="entry name" value="Glyco_hydro_14"/>
    <property type="match status" value="1"/>
</dbReference>
<keyword evidence="2 4" id="KW-0119">Carbohydrate metabolism</keyword>
<dbReference type="InterPro" id="IPR001554">
    <property type="entry name" value="Glyco_hydro_14"/>
</dbReference>
<evidence type="ECO:0000256" key="2">
    <source>
        <dbReference type="ARBA" id="ARBA00023277"/>
    </source>
</evidence>
<comment type="catalytic activity">
    <reaction evidence="4">
        <text>Hydrolysis of (1-&gt;4)-alpha-D-glucosidic linkages in polysaccharides so as to remove successive maltose units from the non-reducing ends of the chains.</text>
        <dbReference type="EC" id="3.2.1.2"/>
    </reaction>
</comment>
<dbReference type="Proteomes" id="UP000593562">
    <property type="component" value="Unassembled WGS sequence"/>
</dbReference>
<evidence type="ECO:0000256" key="1">
    <source>
        <dbReference type="ARBA" id="ARBA00005652"/>
    </source>
</evidence>
<dbReference type="GO" id="GO:0016161">
    <property type="term" value="F:beta-amylase activity"/>
    <property type="evidence" value="ECO:0007669"/>
    <property type="project" value="UniProtKB-EC"/>
</dbReference>
<dbReference type="EC" id="3.2.1.2" evidence="4"/>
<keyword evidence="6" id="KW-1185">Reference proteome</keyword>
<evidence type="ECO:0000256" key="4">
    <source>
        <dbReference type="RuleBase" id="RU000509"/>
    </source>
</evidence>